<name>A0A1W0CAC3_9NEIS</name>
<dbReference type="AlphaFoldDB" id="A0A1W0CAC3"/>
<dbReference type="SUPFAM" id="SSF49584">
    <property type="entry name" value="Periplasmic chaperone C-domain"/>
    <property type="match status" value="1"/>
</dbReference>
<evidence type="ECO:0000256" key="4">
    <source>
        <dbReference type="ARBA" id="ARBA00022764"/>
    </source>
</evidence>
<dbReference type="InterPro" id="IPR036316">
    <property type="entry name" value="Pili_assmbl_chap_C_dom_sf"/>
</dbReference>
<keyword evidence="6" id="KW-0393">Immunoglobulin domain</keyword>
<dbReference type="PANTHER" id="PTHR30251">
    <property type="entry name" value="PILUS ASSEMBLY CHAPERONE"/>
    <property type="match status" value="1"/>
</dbReference>
<feature type="domain" description="Pili assembly chaperone N-terminal" evidence="8">
    <location>
        <begin position="30"/>
        <end position="142"/>
    </location>
</feature>
<dbReference type="Proteomes" id="UP000192721">
    <property type="component" value="Unassembled WGS sequence"/>
</dbReference>
<dbReference type="PRINTS" id="PR00969">
    <property type="entry name" value="CHAPERONPILI"/>
</dbReference>
<dbReference type="SUPFAM" id="SSF49354">
    <property type="entry name" value="PapD-like"/>
    <property type="match status" value="1"/>
</dbReference>
<keyword evidence="4" id="KW-0574">Periplasm</keyword>
<keyword evidence="5 7" id="KW-0143">Chaperone</keyword>
<accession>A0A1W0CAC3</accession>
<organism evidence="9 10">
    <name type="scientific">Chromobacterium haemolyticum</name>
    <dbReference type="NCBI Taxonomy" id="394935"/>
    <lineage>
        <taxon>Bacteria</taxon>
        <taxon>Pseudomonadati</taxon>
        <taxon>Pseudomonadota</taxon>
        <taxon>Betaproteobacteria</taxon>
        <taxon>Neisseriales</taxon>
        <taxon>Chromobacteriaceae</taxon>
        <taxon>Chromobacterium</taxon>
    </lineage>
</organism>
<dbReference type="InterPro" id="IPR008962">
    <property type="entry name" value="PapD-like_sf"/>
</dbReference>
<keyword evidence="3" id="KW-0732">Signal</keyword>
<evidence type="ECO:0000256" key="6">
    <source>
        <dbReference type="ARBA" id="ARBA00023319"/>
    </source>
</evidence>
<evidence type="ECO:0000256" key="7">
    <source>
        <dbReference type="RuleBase" id="RU003918"/>
    </source>
</evidence>
<dbReference type="InterPro" id="IPR001829">
    <property type="entry name" value="Pili_assmbl_chaperone_bac"/>
</dbReference>
<dbReference type="GO" id="GO:0071555">
    <property type="term" value="P:cell wall organization"/>
    <property type="evidence" value="ECO:0007669"/>
    <property type="project" value="InterPro"/>
</dbReference>
<evidence type="ECO:0000256" key="2">
    <source>
        <dbReference type="ARBA" id="ARBA00007399"/>
    </source>
</evidence>
<dbReference type="GO" id="GO:0030288">
    <property type="term" value="C:outer membrane-bounded periplasmic space"/>
    <property type="evidence" value="ECO:0007669"/>
    <property type="project" value="InterPro"/>
</dbReference>
<gene>
    <name evidence="9" type="ORF">B0T45_22655</name>
</gene>
<comment type="similarity">
    <text evidence="2 7">Belongs to the periplasmic pilus chaperone family.</text>
</comment>
<evidence type="ECO:0000313" key="9">
    <source>
        <dbReference type="EMBL" id="OQS31667.1"/>
    </source>
</evidence>
<evidence type="ECO:0000256" key="5">
    <source>
        <dbReference type="ARBA" id="ARBA00023186"/>
    </source>
</evidence>
<dbReference type="EMBL" id="MUKV01000058">
    <property type="protein sequence ID" value="OQS31667.1"/>
    <property type="molecule type" value="Genomic_DNA"/>
</dbReference>
<evidence type="ECO:0000313" key="10">
    <source>
        <dbReference type="Proteomes" id="UP000192721"/>
    </source>
</evidence>
<comment type="caution">
    <text evidence="9">The sequence shown here is derived from an EMBL/GenBank/DDBJ whole genome shotgun (WGS) entry which is preliminary data.</text>
</comment>
<dbReference type="InterPro" id="IPR013783">
    <property type="entry name" value="Ig-like_fold"/>
</dbReference>
<dbReference type="Gene3D" id="2.60.40.10">
    <property type="entry name" value="Immunoglobulins"/>
    <property type="match status" value="2"/>
</dbReference>
<sequence length="244" mass="27081">MKFISQVKMSVIIPSFFCIAWMSITPAWALSLDALRYVFTGDKDSISVIVSNEAKRTFGGQVWVDNIVESDTRPTFVVTPSFFKLKSEKKQVLRVIKAVNLPQDKESVYWLNLQEIPPLMEGSGLSVAVRTRVKLFYRPAALLKGRKQAEEKMLLLASPDGKSLSLKNTTPYIFAINSLLNDEGVALSIPKEATNKLLMFMPGDEVTVPDTVSQVVSVNDFGELKKHALVRPASVDAQVSSLEQ</sequence>
<dbReference type="PANTHER" id="PTHR30251:SF2">
    <property type="entry name" value="FIMBRIAL CHAPERONE YADV-RELATED"/>
    <property type="match status" value="1"/>
</dbReference>
<evidence type="ECO:0000256" key="3">
    <source>
        <dbReference type="ARBA" id="ARBA00022729"/>
    </source>
</evidence>
<comment type="subcellular location">
    <subcellularLocation>
        <location evidence="1 7">Periplasm</location>
    </subcellularLocation>
</comment>
<reference evidence="9 10" key="1">
    <citation type="submission" date="2017-02" db="EMBL/GenBank/DDBJ databases">
        <title>Chromobacterium haemolyticum H5244.</title>
        <authorList>
            <person name="Gulvik C.A."/>
        </authorList>
    </citation>
    <scope>NUCLEOTIDE SEQUENCE [LARGE SCALE GENOMIC DNA]</scope>
    <source>
        <strain evidence="9 10">H5244</strain>
    </source>
</reference>
<dbReference type="InterPro" id="IPR016147">
    <property type="entry name" value="Pili_assmbl_chaperone_N"/>
</dbReference>
<evidence type="ECO:0000256" key="1">
    <source>
        <dbReference type="ARBA" id="ARBA00004418"/>
    </source>
</evidence>
<dbReference type="Pfam" id="PF00345">
    <property type="entry name" value="PapD_N"/>
    <property type="match status" value="1"/>
</dbReference>
<protein>
    <recommendedName>
        <fullName evidence="8">Pili assembly chaperone N-terminal domain-containing protein</fullName>
    </recommendedName>
</protein>
<dbReference type="InterPro" id="IPR018046">
    <property type="entry name" value="Pili_assmbl_chaperone_CS"/>
</dbReference>
<proteinExistence type="inferred from homology"/>
<dbReference type="PROSITE" id="PS00635">
    <property type="entry name" value="PILI_CHAPERONE"/>
    <property type="match status" value="1"/>
</dbReference>
<evidence type="ECO:0000259" key="8">
    <source>
        <dbReference type="Pfam" id="PF00345"/>
    </source>
</evidence>
<dbReference type="InterPro" id="IPR050643">
    <property type="entry name" value="Periplasmic_pilus_chap"/>
</dbReference>